<evidence type="ECO:0000313" key="2">
    <source>
        <dbReference type="Proteomes" id="UP001196530"/>
    </source>
</evidence>
<dbReference type="AlphaFoldDB" id="A0AAN6DL92"/>
<evidence type="ECO:0000313" key="1">
    <source>
        <dbReference type="EMBL" id="KAG7821897.1"/>
    </source>
</evidence>
<sequence length="74" mass="8294">MTFTTRRKRNLEPLASAHFSARTFRNSSSMITCIDKSITSNFANRGALVQQASMRHKNGGCYVCPGGGYERSYR</sequence>
<proteinExistence type="predicted"/>
<protein>
    <submittedName>
        <fullName evidence="1">Uncharacterized protein</fullName>
    </submittedName>
</protein>
<comment type="caution">
    <text evidence="1">The sequence shown here is derived from an EMBL/GenBank/DDBJ whole genome shotgun (WGS) entry which is preliminary data.</text>
</comment>
<dbReference type="RefSeq" id="XP_043062267.1">
    <property type="nucleotide sequence ID" value="XM_043204338.1"/>
</dbReference>
<dbReference type="Proteomes" id="UP001196530">
    <property type="component" value="Unassembled WGS sequence"/>
</dbReference>
<dbReference type="GeneID" id="66124423"/>
<organism evidence="1 2">
    <name type="scientific">Pichia angusta</name>
    <name type="common">Yeast</name>
    <name type="synonym">Hansenula polymorpha</name>
    <dbReference type="NCBI Taxonomy" id="870730"/>
    <lineage>
        <taxon>Eukaryota</taxon>
        <taxon>Fungi</taxon>
        <taxon>Dikarya</taxon>
        <taxon>Ascomycota</taxon>
        <taxon>Saccharomycotina</taxon>
        <taxon>Pichiomycetes</taxon>
        <taxon>Pichiales</taxon>
        <taxon>Pichiaceae</taxon>
        <taxon>Ogataea</taxon>
    </lineage>
</organism>
<accession>A0AAN6DL92</accession>
<gene>
    <name evidence="1" type="ORF">KL928_000372</name>
</gene>
<name>A0AAN6DL92_PICAN</name>
<reference evidence="1" key="1">
    <citation type="journal article" date="2021" name="G3 (Bethesda)">
        <title>Genomic diversity, chromosomal rearrangements, and interspecies hybridization in the ogataea polymorpha species complex.</title>
        <authorList>
            <person name="Hanson S.J."/>
            <person name="Cinneide E.O."/>
            <person name="Salzberg L.I."/>
            <person name="Wolfe K.H."/>
            <person name="McGowan J."/>
            <person name="Fitzpatrick D.A."/>
            <person name="Matlin K."/>
        </authorList>
    </citation>
    <scope>NUCLEOTIDE SEQUENCE</scope>
    <source>
        <strain evidence="1">61-244</strain>
    </source>
</reference>
<dbReference type="EMBL" id="JAHLUX010000001">
    <property type="protein sequence ID" value="KAG7821897.1"/>
    <property type="molecule type" value="Genomic_DNA"/>
</dbReference>